<sequence>MEIFMDLILLHCFPLGHSEGFGINTNILDTNIINLTVVLGVLFTFGGDALRSLLANRKQAILTTMQEAEQKAKDAQLQLDEAKKALSSAKSKAEEIRKQSVVAAEKEKNQILLQTEEETKRLEQTKQEIIQLQQQTALQTLSKQVVSLALAQVEERLMKQKRTDSSFHRSITNFHIVLLRNYKA</sequence>
<dbReference type="GO" id="GO:0046933">
    <property type="term" value="F:proton-transporting ATP synthase activity, rotational mechanism"/>
    <property type="evidence" value="ECO:0007669"/>
    <property type="project" value="UniProtKB-UniRule"/>
</dbReference>
<evidence type="ECO:0000256" key="2">
    <source>
        <dbReference type="ARBA" id="ARBA00022448"/>
    </source>
</evidence>
<comment type="function">
    <text evidence="11">Component of the F(0) channel, it forms part of the peripheral stalk, linking F(1) to F(0).</text>
</comment>
<evidence type="ECO:0000256" key="3">
    <source>
        <dbReference type="ARBA" id="ARBA00022547"/>
    </source>
</evidence>
<accession>A0A097KLS5</accession>
<keyword evidence="11" id="KW-0793">Thylakoid</keyword>
<dbReference type="PANTHER" id="PTHR34264">
    <property type="entry name" value="ATP SYNTHASE SUBUNIT B, CHLOROPLASTIC"/>
    <property type="match status" value="1"/>
</dbReference>
<keyword evidence="2 11" id="KW-0813">Transport</keyword>
<evidence type="ECO:0000256" key="11">
    <source>
        <dbReference type="HAMAP-Rule" id="MF_01398"/>
    </source>
</evidence>
<comment type="similarity">
    <text evidence="11 12">Belongs to the ATPase B chain family.</text>
</comment>
<keyword evidence="4 11" id="KW-0812">Transmembrane</keyword>
<evidence type="ECO:0000256" key="4">
    <source>
        <dbReference type="ARBA" id="ARBA00022692"/>
    </source>
</evidence>
<evidence type="ECO:0000256" key="1">
    <source>
        <dbReference type="ARBA" id="ARBA00004167"/>
    </source>
</evidence>
<dbReference type="Pfam" id="PF00430">
    <property type="entry name" value="ATP-synt_B"/>
    <property type="match status" value="1"/>
</dbReference>
<dbReference type="PANTHER" id="PTHR34264:SF3">
    <property type="entry name" value="ATP SYNTHASE SUBUNIT B, CHLOROPLASTIC"/>
    <property type="match status" value="1"/>
</dbReference>
<dbReference type="InterPro" id="IPR002146">
    <property type="entry name" value="ATP_synth_b/b'su_bac/chlpt"/>
</dbReference>
<geneLocation type="chloroplast" evidence="15"/>
<reference evidence="15" key="1">
    <citation type="journal article" date="2014" name="BMC Evol. Biol.">
        <title>Chloroplast phylogenomic analysis resolves deep-level relationships within the green algal class Trebouxiophyceae.</title>
        <authorList>
            <person name="Lemieux C."/>
            <person name="Otis C."/>
            <person name="Turmel M."/>
        </authorList>
    </citation>
    <scope>NUCLEOTIDE SEQUENCE</scope>
</reference>
<evidence type="ECO:0000256" key="7">
    <source>
        <dbReference type="ARBA" id="ARBA00023065"/>
    </source>
</evidence>
<proteinExistence type="inferred from homology"/>
<feature type="coiled-coil region" evidence="13">
    <location>
        <begin position="58"/>
        <end position="135"/>
    </location>
</feature>
<keyword evidence="3 11" id="KW-0138">CF(0)</keyword>
<dbReference type="AlphaFoldDB" id="A0A097KLS5"/>
<keyword evidence="9 11" id="KW-0066">ATP synthesis</keyword>
<keyword evidence="15" id="KW-0934">Plastid</keyword>
<evidence type="ECO:0000256" key="5">
    <source>
        <dbReference type="ARBA" id="ARBA00022781"/>
    </source>
</evidence>
<keyword evidence="6 11" id="KW-1133">Transmembrane helix</keyword>
<evidence type="ECO:0000313" key="15">
    <source>
        <dbReference type="EMBL" id="AIT94132.1"/>
    </source>
</evidence>
<dbReference type="GO" id="GO:0009535">
    <property type="term" value="C:chloroplast thylakoid membrane"/>
    <property type="evidence" value="ECO:0007669"/>
    <property type="project" value="UniProtKB-SubCell"/>
</dbReference>
<dbReference type="CDD" id="cd06503">
    <property type="entry name" value="ATP-synt_Fo_b"/>
    <property type="match status" value="1"/>
</dbReference>
<dbReference type="HAMAP" id="MF_01398">
    <property type="entry name" value="ATP_synth_b_bprime"/>
    <property type="match status" value="1"/>
</dbReference>
<evidence type="ECO:0000256" key="8">
    <source>
        <dbReference type="ARBA" id="ARBA00023136"/>
    </source>
</evidence>
<keyword evidence="8 11" id="KW-0472">Membrane</keyword>
<name>A0A097KLS5_9CHLO</name>
<keyword evidence="15" id="KW-0150">Chloroplast</keyword>
<keyword evidence="7 11" id="KW-0406">Ion transport</keyword>
<protein>
    <recommendedName>
        <fullName evidence="11">ATP synthase subunit b, chloroplastic</fullName>
    </recommendedName>
    <alternativeName>
        <fullName evidence="11">ATP synthase F(0) sector subunit b</fullName>
    </alternativeName>
    <alternativeName>
        <fullName evidence="11">ATPase subunit I</fullName>
    </alternativeName>
</protein>
<keyword evidence="13" id="KW-0175">Coiled coil</keyword>
<evidence type="ECO:0000256" key="12">
    <source>
        <dbReference type="RuleBase" id="RU003848"/>
    </source>
</evidence>
<organism evidence="15">
    <name type="scientific">Marsupiomonas sp. NIES 1824</name>
    <dbReference type="NCBI Taxonomy" id="1562198"/>
    <lineage>
        <taxon>Eukaryota</taxon>
        <taxon>Viridiplantae</taxon>
        <taxon>Chlorophyta</taxon>
        <taxon>core chlorophytes</taxon>
        <taxon>Pedinophyceae</taxon>
        <taxon>Marsupiomonadales</taxon>
        <taxon>Marsupiomonadaceae</taxon>
        <taxon>Marsupiomonas</taxon>
    </lineage>
</organism>
<keyword evidence="14" id="KW-0732">Signal</keyword>
<keyword evidence="5 11" id="KW-0375">Hydrogen ion transport</keyword>
<comment type="subunit">
    <text evidence="11">F-type ATPases have 2 components, F(1) - the catalytic core - and F(0) - the membrane proton channel. F(1) has five subunits: alpha(3), beta(3), gamma(1), delta(1), epsilon(1). F(0) has four main subunits: a(1), b(1), b'(1) and c(10-14). The alpha and beta chains form an alternating ring which encloses part of the gamma chain. F(1) is attached to F(0) by a central stalk formed by the gamma and epsilon chains, while a peripheral stalk is formed by the delta, b and b' chains.</text>
</comment>
<evidence type="ECO:0000256" key="9">
    <source>
        <dbReference type="ARBA" id="ARBA00023310"/>
    </source>
</evidence>
<evidence type="ECO:0000256" key="6">
    <source>
        <dbReference type="ARBA" id="ARBA00022989"/>
    </source>
</evidence>
<gene>
    <name evidence="11 15" type="primary">atpF</name>
</gene>
<dbReference type="GO" id="GO:0045259">
    <property type="term" value="C:proton-transporting ATP synthase complex"/>
    <property type="evidence" value="ECO:0007669"/>
    <property type="project" value="UniProtKB-KW"/>
</dbReference>
<comment type="function">
    <text evidence="10 11">F(1)F(0) ATP synthase produces ATP from ADP in the presence of a proton or sodium gradient. F-type ATPases consist of two structural domains, F(1) containing the extramembraneous catalytic core and F(0) containing the membrane proton channel, linked together by a central stalk and a peripheral stalk. During catalysis, ATP synthesis in the catalytic domain of F(1) is coupled via a rotary mechanism of the central stalk subunits to proton translocation.</text>
</comment>
<comment type="miscellaneous">
    <text evidence="11">In plastids the F-type ATPase is also known as CF(1)CF(0).</text>
</comment>
<evidence type="ECO:0000256" key="14">
    <source>
        <dbReference type="SAM" id="SignalP"/>
    </source>
</evidence>
<evidence type="ECO:0000256" key="10">
    <source>
        <dbReference type="ARBA" id="ARBA00025198"/>
    </source>
</evidence>
<comment type="subcellular location">
    <subcellularLocation>
        <location evidence="1">Membrane</location>
        <topology evidence="1">Single-pass membrane protein</topology>
    </subcellularLocation>
    <subcellularLocation>
        <location evidence="11">Plastid</location>
        <location evidence="11">Chloroplast thylakoid membrane</location>
        <topology evidence="11">Single-pass membrane protein</topology>
    </subcellularLocation>
</comment>
<dbReference type="EMBL" id="KM462870">
    <property type="protein sequence ID" value="AIT94132.1"/>
    <property type="molecule type" value="Genomic_DNA"/>
</dbReference>
<feature type="signal peptide" evidence="14">
    <location>
        <begin position="1"/>
        <end position="18"/>
    </location>
</feature>
<evidence type="ECO:0000256" key="13">
    <source>
        <dbReference type="SAM" id="Coils"/>
    </source>
</evidence>
<feature type="chain" id="PRO_5001936169" description="ATP synthase subunit b, chloroplastic" evidence="14">
    <location>
        <begin position="19"/>
        <end position="184"/>
    </location>
</feature>